<evidence type="ECO:0000313" key="2">
    <source>
        <dbReference type="EMBL" id="NGN82501.1"/>
    </source>
</evidence>
<dbReference type="InterPro" id="IPR042226">
    <property type="entry name" value="eFR1_2_sf"/>
</dbReference>
<evidence type="ECO:0000313" key="3">
    <source>
        <dbReference type="Proteomes" id="UP000479226"/>
    </source>
</evidence>
<organism evidence="2 3">
    <name type="scientific">Arthrobacter silviterrae</name>
    <dbReference type="NCBI Taxonomy" id="2026658"/>
    <lineage>
        <taxon>Bacteria</taxon>
        <taxon>Bacillati</taxon>
        <taxon>Actinomycetota</taxon>
        <taxon>Actinomycetes</taxon>
        <taxon>Micrococcales</taxon>
        <taxon>Micrococcaceae</taxon>
        <taxon>Arthrobacter</taxon>
    </lineage>
</organism>
<keyword evidence="3" id="KW-1185">Reference proteome</keyword>
<dbReference type="EMBL" id="JAAKZI010000003">
    <property type="protein sequence ID" value="NGN82501.1"/>
    <property type="molecule type" value="Genomic_DNA"/>
</dbReference>
<protein>
    <recommendedName>
        <fullName evidence="1">Actinobacteria/chloroflexi VLRF1 release factor domain-containing protein</fullName>
    </recommendedName>
</protein>
<dbReference type="Proteomes" id="UP000479226">
    <property type="component" value="Unassembled WGS sequence"/>
</dbReference>
<name>A0ABX0D770_9MICC</name>
<dbReference type="SUPFAM" id="SSF53137">
    <property type="entry name" value="Translational machinery components"/>
    <property type="match status" value="1"/>
</dbReference>
<feature type="domain" description="Actinobacteria/chloroflexi VLRF1 release factor" evidence="1">
    <location>
        <begin position="84"/>
        <end position="213"/>
    </location>
</feature>
<gene>
    <name evidence="2" type="ORF">G6N77_03360</name>
</gene>
<evidence type="ECO:0000259" key="1">
    <source>
        <dbReference type="Pfam" id="PF18859"/>
    </source>
</evidence>
<dbReference type="Gene3D" id="3.30.420.60">
    <property type="entry name" value="eRF1 domain 2"/>
    <property type="match status" value="1"/>
</dbReference>
<dbReference type="Pfam" id="PF18859">
    <property type="entry name" value="acVLRF1"/>
    <property type="match status" value="1"/>
</dbReference>
<proteinExistence type="predicted"/>
<reference evidence="2 3" key="1">
    <citation type="submission" date="2020-02" db="EMBL/GenBank/DDBJ databases">
        <title>Genome sequence of the type strain DSM 27180 of Arthrobacter silviterrae.</title>
        <authorList>
            <person name="Gao J."/>
            <person name="Sun J."/>
        </authorList>
    </citation>
    <scope>NUCLEOTIDE SEQUENCE [LARGE SCALE GENOMIC DNA]</scope>
    <source>
        <strain evidence="2 3">DSM 27180</strain>
    </source>
</reference>
<accession>A0ABX0D770</accession>
<comment type="caution">
    <text evidence="2">The sequence shown here is derived from an EMBL/GenBank/DDBJ whole genome shotgun (WGS) entry which is preliminary data.</text>
</comment>
<dbReference type="InterPro" id="IPR040783">
    <property type="entry name" value="VLRF1"/>
</dbReference>
<dbReference type="NCBIfam" id="NF041024">
    <property type="entry name" value="acVLRF1_NCBI"/>
    <property type="match status" value="1"/>
</dbReference>
<sequence>MVAGVTPPTRTAFVPAARLTGWVDRFSAAHGGLDVLQDTDDGVRLAMLDGAVALLSPPWPDAGRPGRGATLLDRLVSLASQERSMGLVLVRRGGYAVGTAVGGTLLAHKCGTKYIQSRTAAGGQSQHRFARRRGNQADALVVKAAEEAARIFASGPFEYLATGGDKALVDAVLAEPLLRPFAARPRLAPLPVPDPNMAVLVRAAADFSAIRIQVTDPPSAPR</sequence>